<name>A0A1I4VM28_9GAMM</name>
<accession>A0A1I4VM28</accession>
<dbReference type="InterPro" id="IPR023214">
    <property type="entry name" value="HAD_sf"/>
</dbReference>
<evidence type="ECO:0000313" key="4">
    <source>
        <dbReference type="Proteomes" id="UP000198575"/>
    </source>
</evidence>
<feature type="chain" id="PRO_5011790881" evidence="2">
    <location>
        <begin position="26"/>
        <end position="300"/>
    </location>
</feature>
<evidence type="ECO:0000256" key="1">
    <source>
        <dbReference type="ARBA" id="ARBA00022729"/>
    </source>
</evidence>
<keyword evidence="4" id="KW-1185">Reference proteome</keyword>
<dbReference type="PROSITE" id="PS51257">
    <property type="entry name" value="PROKAR_LIPOPROTEIN"/>
    <property type="match status" value="1"/>
</dbReference>
<dbReference type="SUPFAM" id="SSF56784">
    <property type="entry name" value="HAD-like"/>
    <property type="match status" value="1"/>
</dbReference>
<dbReference type="SFLD" id="SFLDS00003">
    <property type="entry name" value="Haloacid_Dehalogenase"/>
    <property type="match status" value="1"/>
</dbReference>
<dbReference type="PANTHER" id="PTHR31284">
    <property type="entry name" value="ACID PHOSPHATASE-LIKE PROTEIN"/>
    <property type="match status" value="1"/>
</dbReference>
<reference evidence="3 4" key="1">
    <citation type="submission" date="2016-10" db="EMBL/GenBank/DDBJ databases">
        <authorList>
            <person name="de Groot N.N."/>
        </authorList>
    </citation>
    <scope>NUCLEOTIDE SEQUENCE [LARGE SCALE GENOMIC DNA]</scope>
    <source>
        <strain evidence="3 4">CGMCC 1.7659</strain>
    </source>
</reference>
<keyword evidence="1 2" id="KW-0732">Signal</keyword>
<gene>
    <name evidence="3" type="ORF">SAMN05216289_102229</name>
</gene>
<sequence>MRKPILIALPLSLLLAGCLSNTRPASPVATVEPAAPAAAELPAADDNLNAVAWTQTAIERDLIYRQTYHAAALQLDRALADPTWEALANGERKTPVVDPSKTAVILDVDETALDNSPYQAQLIANGASYDEFTWSQWCREEKARAVPGAAEFARLAAERGVTVFYLSNRASDLAEATLDNLRKRDFPIAEGEQVFLGLGTVVSGCEQNGSEKGCRRELISRNYRVLLQIGDQIGDLVDVLANTPAGRQQAVAPYLDWIGERWFVLPNPTYGSWEPALFNNDWSQPAGMRRRAKIESLRLE</sequence>
<organism evidence="3 4">
    <name type="scientific">Dokdonella immobilis</name>
    <dbReference type="NCBI Taxonomy" id="578942"/>
    <lineage>
        <taxon>Bacteria</taxon>
        <taxon>Pseudomonadati</taxon>
        <taxon>Pseudomonadota</taxon>
        <taxon>Gammaproteobacteria</taxon>
        <taxon>Lysobacterales</taxon>
        <taxon>Rhodanobacteraceae</taxon>
        <taxon>Dokdonella</taxon>
    </lineage>
</organism>
<dbReference type="OrthoDB" id="395856at2"/>
<evidence type="ECO:0000256" key="2">
    <source>
        <dbReference type="SAM" id="SignalP"/>
    </source>
</evidence>
<protein>
    <submittedName>
        <fullName evidence="3">Acid phosphatase</fullName>
    </submittedName>
</protein>
<evidence type="ECO:0000313" key="3">
    <source>
        <dbReference type="EMBL" id="SFN02304.1"/>
    </source>
</evidence>
<dbReference type="InterPro" id="IPR006423">
    <property type="entry name" value="Lipo_e_P4"/>
</dbReference>
<dbReference type="Proteomes" id="UP000198575">
    <property type="component" value="Unassembled WGS sequence"/>
</dbReference>
<proteinExistence type="predicted"/>
<dbReference type="PIRSF" id="PIRSF019271">
    <property type="entry name" value="Acid_Ptase_C"/>
    <property type="match status" value="1"/>
</dbReference>
<dbReference type="Pfam" id="PF03767">
    <property type="entry name" value="Acid_phosphat_B"/>
    <property type="match status" value="1"/>
</dbReference>
<dbReference type="Gene3D" id="3.40.50.1000">
    <property type="entry name" value="HAD superfamily/HAD-like"/>
    <property type="match status" value="1"/>
</dbReference>
<dbReference type="AlphaFoldDB" id="A0A1I4VM28"/>
<dbReference type="EMBL" id="FOVF01000002">
    <property type="protein sequence ID" value="SFN02304.1"/>
    <property type="molecule type" value="Genomic_DNA"/>
</dbReference>
<dbReference type="InterPro" id="IPR036412">
    <property type="entry name" value="HAD-like_sf"/>
</dbReference>
<dbReference type="STRING" id="578942.SAMN05216289_102229"/>
<dbReference type="GO" id="GO:0009279">
    <property type="term" value="C:cell outer membrane"/>
    <property type="evidence" value="ECO:0007669"/>
    <property type="project" value="InterPro"/>
</dbReference>
<dbReference type="RefSeq" id="WP_092404541.1">
    <property type="nucleotide sequence ID" value="NZ_FOVF01000002.1"/>
</dbReference>
<dbReference type="SFLD" id="SFLDG01125">
    <property type="entry name" value="C1.1:_Acid_Phosphatase_Like"/>
    <property type="match status" value="1"/>
</dbReference>
<dbReference type="InterPro" id="IPR005519">
    <property type="entry name" value="Acid_phosphat_B-like"/>
</dbReference>
<dbReference type="PANTHER" id="PTHR31284:SF10">
    <property type="entry name" value="ACID PHOSPHATASE-LIKE PROTEIN"/>
    <property type="match status" value="1"/>
</dbReference>
<feature type="signal peptide" evidence="2">
    <location>
        <begin position="1"/>
        <end position="25"/>
    </location>
</feature>